<sequence>MGETNSSSTNNLNPYKDPLFIAVNESAATPLESILFDGKNFLNWSRSIRIALGAKNKLGFLEGKHPKPSEGPDEIQKWTRCDYMVRSWLLATMKPEIASSLVTMQSTKRLWEEIVERHGQTSAPLLFQLKKDMWELQQGCSIVKKMIERESSTKLMKFLMGLNSDYEQMKTNFLGMDPLMPVNKVYNLVMQVEK</sequence>
<organism evidence="2 3">
    <name type="scientific">Spinacia oleracea</name>
    <name type="common">Spinach</name>
    <dbReference type="NCBI Taxonomy" id="3562"/>
    <lineage>
        <taxon>Eukaryota</taxon>
        <taxon>Viridiplantae</taxon>
        <taxon>Streptophyta</taxon>
        <taxon>Embryophyta</taxon>
        <taxon>Tracheophyta</taxon>
        <taxon>Spermatophyta</taxon>
        <taxon>Magnoliopsida</taxon>
        <taxon>eudicotyledons</taxon>
        <taxon>Gunneridae</taxon>
        <taxon>Pentapetalae</taxon>
        <taxon>Caryophyllales</taxon>
        <taxon>Chenopodiaceae</taxon>
        <taxon>Chenopodioideae</taxon>
        <taxon>Anserineae</taxon>
        <taxon>Spinacia</taxon>
    </lineage>
</organism>
<keyword evidence="2" id="KW-1185">Reference proteome</keyword>
<dbReference type="PANTHER" id="PTHR37610:SF40">
    <property type="entry name" value="OS01G0909600 PROTEIN"/>
    <property type="match status" value="1"/>
</dbReference>
<evidence type="ECO:0000313" key="3">
    <source>
        <dbReference type="RefSeq" id="XP_056687907.1"/>
    </source>
</evidence>
<dbReference type="InterPro" id="IPR029472">
    <property type="entry name" value="Copia-like_N"/>
</dbReference>
<dbReference type="Pfam" id="PF14244">
    <property type="entry name" value="Retrotran_gag_3"/>
    <property type="match status" value="1"/>
</dbReference>
<feature type="domain" description="Retrotransposon Copia-like N-terminal" evidence="1">
    <location>
        <begin position="25"/>
        <end position="69"/>
    </location>
</feature>
<accession>A0ABM3QX19</accession>
<dbReference type="Proteomes" id="UP000813463">
    <property type="component" value="Chromosome 6"/>
</dbReference>
<proteinExistence type="predicted"/>
<reference evidence="2" key="1">
    <citation type="journal article" date="2021" name="Nat. Commun.">
        <title>Genomic analyses provide insights into spinach domestication and the genetic basis of agronomic traits.</title>
        <authorList>
            <person name="Cai X."/>
            <person name="Sun X."/>
            <person name="Xu C."/>
            <person name="Sun H."/>
            <person name="Wang X."/>
            <person name="Ge C."/>
            <person name="Zhang Z."/>
            <person name="Wang Q."/>
            <person name="Fei Z."/>
            <person name="Jiao C."/>
            <person name="Wang Q."/>
        </authorList>
    </citation>
    <scope>NUCLEOTIDE SEQUENCE [LARGE SCALE GENOMIC DNA]</scope>
    <source>
        <strain evidence="2">cv. Varoflay</strain>
    </source>
</reference>
<gene>
    <name evidence="3" type="primary">LOC130462938</name>
</gene>
<reference evidence="3" key="2">
    <citation type="submission" date="2025-08" db="UniProtKB">
        <authorList>
            <consortium name="RefSeq"/>
        </authorList>
    </citation>
    <scope>IDENTIFICATION</scope>
    <source>
        <tissue evidence="3">Leaf</tissue>
    </source>
</reference>
<evidence type="ECO:0000259" key="1">
    <source>
        <dbReference type="Pfam" id="PF14244"/>
    </source>
</evidence>
<dbReference type="GeneID" id="130462938"/>
<name>A0ABM3QX19_SPIOL</name>
<dbReference type="PANTHER" id="PTHR37610">
    <property type="entry name" value="CCHC-TYPE DOMAIN-CONTAINING PROTEIN"/>
    <property type="match status" value="1"/>
</dbReference>
<dbReference type="RefSeq" id="XP_056687907.1">
    <property type="nucleotide sequence ID" value="XM_056831929.1"/>
</dbReference>
<evidence type="ECO:0000313" key="2">
    <source>
        <dbReference type="Proteomes" id="UP000813463"/>
    </source>
</evidence>
<protein>
    <recommendedName>
        <fullName evidence="1">Retrotransposon Copia-like N-terminal domain-containing protein</fullName>
    </recommendedName>
</protein>